<feature type="region of interest" description="Disordered" evidence="1">
    <location>
        <begin position="1"/>
        <end position="22"/>
    </location>
</feature>
<keyword evidence="3" id="KW-1185">Reference proteome</keyword>
<organism evidence="2 3">
    <name type="scientific">Chaetomium fimeti</name>
    <dbReference type="NCBI Taxonomy" id="1854472"/>
    <lineage>
        <taxon>Eukaryota</taxon>
        <taxon>Fungi</taxon>
        <taxon>Dikarya</taxon>
        <taxon>Ascomycota</taxon>
        <taxon>Pezizomycotina</taxon>
        <taxon>Sordariomycetes</taxon>
        <taxon>Sordariomycetidae</taxon>
        <taxon>Sordariales</taxon>
        <taxon>Chaetomiaceae</taxon>
        <taxon>Chaetomium</taxon>
    </lineage>
</organism>
<dbReference type="EMBL" id="JAUEPN010000002">
    <property type="protein sequence ID" value="KAK3298786.1"/>
    <property type="molecule type" value="Genomic_DNA"/>
</dbReference>
<reference evidence="2" key="1">
    <citation type="journal article" date="2023" name="Mol. Phylogenet. Evol.">
        <title>Genome-scale phylogeny and comparative genomics of the fungal order Sordariales.</title>
        <authorList>
            <person name="Hensen N."/>
            <person name="Bonometti L."/>
            <person name="Westerberg I."/>
            <person name="Brannstrom I.O."/>
            <person name="Guillou S."/>
            <person name="Cros-Aarteil S."/>
            <person name="Calhoun S."/>
            <person name="Haridas S."/>
            <person name="Kuo A."/>
            <person name="Mondo S."/>
            <person name="Pangilinan J."/>
            <person name="Riley R."/>
            <person name="LaButti K."/>
            <person name="Andreopoulos B."/>
            <person name="Lipzen A."/>
            <person name="Chen C."/>
            <person name="Yan M."/>
            <person name="Daum C."/>
            <person name="Ng V."/>
            <person name="Clum A."/>
            <person name="Steindorff A."/>
            <person name="Ohm R.A."/>
            <person name="Martin F."/>
            <person name="Silar P."/>
            <person name="Natvig D.O."/>
            <person name="Lalanne C."/>
            <person name="Gautier V."/>
            <person name="Ament-Velasquez S.L."/>
            <person name="Kruys A."/>
            <person name="Hutchinson M.I."/>
            <person name="Powell A.J."/>
            <person name="Barry K."/>
            <person name="Miller A.N."/>
            <person name="Grigoriev I.V."/>
            <person name="Debuchy R."/>
            <person name="Gladieux P."/>
            <person name="Hiltunen Thoren M."/>
            <person name="Johannesson H."/>
        </authorList>
    </citation>
    <scope>NUCLEOTIDE SEQUENCE</scope>
    <source>
        <strain evidence="2">CBS 168.71</strain>
    </source>
</reference>
<name>A0AAE0LV28_9PEZI</name>
<sequence length="121" mass="13380">MLCDRNGKPTSSPTGLRKSSSRKCDCKWKGYTVLSETGWLYRNYSDNVPHNHEPSTQPSAHHSGTQSWWRPRLKRAIHTLGFILLTHPRRGPGFESIPELGQAATISPAGVQSPSRAVTAS</sequence>
<evidence type="ECO:0000256" key="1">
    <source>
        <dbReference type="SAM" id="MobiDB-lite"/>
    </source>
</evidence>
<evidence type="ECO:0000313" key="3">
    <source>
        <dbReference type="Proteomes" id="UP001278766"/>
    </source>
</evidence>
<feature type="compositionally biased region" description="Polar residues" evidence="1">
    <location>
        <begin position="8"/>
        <end position="18"/>
    </location>
</feature>
<proteinExistence type="predicted"/>
<dbReference type="RefSeq" id="XP_062662300.1">
    <property type="nucleotide sequence ID" value="XM_062808831.1"/>
</dbReference>
<evidence type="ECO:0008006" key="4">
    <source>
        <dbReference type="Google" id="ProtNLM"/>
    </source>
</evidence>
<gene>
    <name evidence="2" type="ORF">B0H64DRAFT_82334</name>
</gene>
<protein>
    <recommendedName>
        <fullName evidence="4">FAR1 domain-containing protein</fullName>
    </recommendedName>
</protein>
<accession>A0AAE0LV28</accession>
<reference evidence="2" key="2">
    <citation type="submission" date="2023-06" db="EMBL/GenBank/DDBJ databases">
        <authorList>
            <consortium name="Lawrence Berkeley National Laboratory"/>
            <person name="Haridas S."/>
            <person name="Hensen N."/>
            <person name="Bonometti L."/>
            <person name="Westerberg I."/>
            <person name="Brannstrom I.O."/>
            <person name="Guillou S."/>
            <person name="Cros-Aarteil S."/>
            <person name="Calhoun S."/>
            <person name="Kuo A."/>
            <person name="Mondo S."/>
            <person name="Pangilinan J."/>
            <person name="Riley R."/>
            <person name="Labutti K."/>
            <person name="Andreopoulos B."/>
            <person name="Lipzen A."/>
            <person name="Chen C."/>
            <person name="Yanf M."/>
            <person name="Daum C."/>
            <person name="Ng V."/>
            <person name="Clum A."/>
            <person name="Steindorff A."/>
            <person name="Ohm R."/>
            <person name="Martin F."/>
            <person name="Silar P."/>
            <person name="Natvig D."/>
            <person name="Lalanne C."/>
            <person name="Gautier V."/>
            <person name="Ament-Velasquez S.L."/>
            <person name="Kruys A."/>
            <person name="Hutchinson M.I."/>
            <person name="Powell A.J."/>
            <person name="Barry K."/>
            <person name="Miller A.N."/>
            <person name="Grigoriev I.V."/>
            <person name="Debuchy R."/>
            <person name="Gladieux P."/>
            <person name="Thoren M.H."/>
            <person name="Johannesson H."/>
        </authorList>
    </citation>
    <scope>NUCLEOTIDE SEQUENCE</scope>
    <source>
        <strain evidence="2">CBS 168.71</strain>
    </source>
</reference>
<feature type="region of interest" description="Disordered" evidence="1">
    <location>
        <begin position="45"/>
        <end position="68"/>
    </location>
</feature>
<dbReference type="AlphaFoldDB" id="A0AAE0LV28"/>
<comment type="caution">
    <text evidence="2">The sequence shown here is derived from an EMBL/GenBank/DDBJ whole genome shotgun (WGS) entry which is preliminary data.</text>
</comment>
<dbReference type="GeneID" id="87845779"/>
<dbReference type="Proteomes" id="UP001278766">
    <property type="component" value="Unassembled WGS sequence"/>
</dbReference>
<evidence type="ECO:0000313" key="2">
    <source>
        <dbReference type="EMBL" id="KAK3298786.1"/>
    </source>
</evidence>